<evidence type="ECO:0000313" key="2">
    <source>
        <dbReference type="EMBL" id="GAA5504747.1"/>
    </source>
</evidence>
<organism evidence="2 3">
    <name type="scientific">Novipirellula caenicola</name>
    <dbReference type="NCBI Taxonomy" id="1536901"/>
    <lineage>
        <taxon>Bacteria</taxon>
        <taxon>Pseudomonadati</taxon>
        <taxon>Planctomycetota</taxon>
        <taxon>Planctomycetia</taxon>
        <taxon>Pirellulales</taxon>
        <taxon>Pirellulaceae</taxon>
        <taxon>Novipirellula</taxon>
    </lineage>
</organism>
<accession>A0ABP9VHR3</accession>
<dbReference type="EMBL" id="BAABRO010000001">
    <property type="protein sequence ID" value="GAA5504747.1"/>
    <property type="molecule type" value="Genomic_DNA"/>
</dbReference>
<dbReference type="Proteomes" id="UP001416858">
    <property type="component" value="Unassembled WGS sequence"/>
</dbReference>
<comment type="caution">
    <text evidence="2">The sequence shown here is derived from an EMBL/GenBank/DDBJ whole genome shotgun (WGS) entry which is preliminary data.</text>
</comment>
<name>A0ABP9VHR3_9BACT</name>
<protein>
    <submittedName>
        <fullName evidence="2">Uncharacterized protein</fullName>
    </submittedName>
</protein>
<feature type="region of interest" description="Disordered" evidence="1">
    <location>
        <begin position="56"/>
        <end position="88"/>
    </location>
</feature>
<evidence type="ECO:0000313" key="3">
    <source>
        <dbReference type="Proteomes" id="UP001416858"/>
    </source>
</evidence>
<sequence length="146" mass="16014">MTATTESDGNGCNLTACLGVTQVPADQRPLERGRIGLDGYQRCYVCERSDGLEQSQAIPNHAADRRRGARPLQRQSDMMSVFAADNGEQSTKNNHLKALDDVPTSARAFFVFAFSVTVIAIRFPRLVGFCVSAKKLDQVSQSVRFS</sequence>
<keyword evidence="3" id="KW-1185">Reference proteome</keyword>
<gene>
    <name evidence="2" type="ORF">Rcae01_00186</name>
</gene>
<reference evidence="2 3" key="1">
    <citation type="submission" date="2024-02" db="EMBL/GenBank/DDBJ databases">
        <title>Rhodopirellula caenicola NBRC 110016.</title>
        <authorList>
            <person name="Ichikawa N."/>
            <person name="Katano-Makiyama Y."/>
            <person name="Hidaka K."/>
        </authorList>
    </citation>
    <scope>NUCLEOTIDE SEQUENCE [LARGE SCALE GENOMIC DNA]</scope>
    <source>
        <strain evidence="2 3">NBRC 110016</strain>
    </source>
</reference>
<proteinExistence type="predicted"/>
<evidence type="ECO:0000256" key="1">
    <source>
        <dbReference type="SAM" id="MobiDB-lite"/>
    </source>
</evidence>